<name>A0A7W5V9Y3_9ACTN</name>
<keyword evidence="1" id="KW-0812">Transmembrane</keyword>
<evidence type="ECO:0000313" key="2">
    <source>
        <dbReference type="EMBL" id="MBB3727645.1"/>
    </source>
</evidence>
<gene>
    <name evidence="2" type="ORF">FHR33_003505</name>
</gene>
<dbReference type="GeneID" id="95389932"/>
<comment type="caution">
    <text evidence="2">The sequence shown here is derived from an EMBL/GenBank/DDBJ whole genome shotgun (WGS) entry which is preliminary data.</text>
</comment>
<accession>A0A7W5V9Y3</accession>
<sequence length="49" mass="5427">MGLSILLVIIASVVLGFILGAFVARPRRWDMYICADDTIHADATRDHGR</sequence>
<organism evidence="2 3">
    <name type="scientific">Nonomuraea dietziae</name>
    <dbReference type="NCBI Taxonomy" id="65515"/>
    <lineage>
        <taxon>Bacteria</taxon>
        <taxon>Bacillati</taxon>
        <taxon>Actinomycetota</taxon>
        <taxon>Actinomycetes</taxon>
        <taxon>Streptosporangiales</taxon>
        <taxon>Streptosporangiaceae</taxon>
        <taxon>Nonomuraea</taxon>
    </lineage>
</organism>
<protein>
    <submittedName>
        <fullName evidence="2">Uncharacterized protein YneF (UPF0154 family)</fullName>
    </submittedName>
</protein>
<dbReference type="AlphaFoldDB" id="A0A7W5V9Y3"/>
<reference evidence="2 3" key="1">
    <citation type="submission" date="2020-08" db="EMBL/GenBank/DDBJ databases">
        <title>Sequencing the genomes of 1000 actinobacteria strains.</title>
        <authorList>
            <person name="Klenk H.-P."/>
        </authorList>
    </citation>
    <scope>NUCLEOTIDE SEQUENCE [LARGE SCALE GENOMIC DNA]</scope>
    <source>
        <strain evidence="2 3">DSM 44320</strain>
    </source>
</reference>
<dbReference type="RefSeq" id="WP_183648531.1">
    <property type="nucleotide sequence ID" value="NZ_BAAAXX010000155.1"/>
</dbReference>
<proteinExistence type="predicted"/>
<feature type="transmembrane region" description="Helical" evidence="1">
    <location>
        <begin position="6"/>
        <end position="24"/>
    </location>
</feature>
<keyword evidence="1" id="KW-1133">Transmembrane helix</keyword>
<keyword evidence="3" id="KW-1185">Reference proteome</keyword>
<evidence type="ECO:0000256" key="1">
    <source>
        <dbReference type="SAM" id="Phobius"/>
    </source>
</evidence>
<evidence type="ECO:0000313" key="3">
    <source>
        <dbReference type="Proteomes" id="UP000579945"/>
    </source>
</evidence>
<keyword evidence="1" id="KW-0472">Membrane</keyword>
<dbReference type="Proteomes" id="UP000579945">
    <property type="component" value="Unassembled WGS sequence"/>
</dbReference>
<dbReference type="EMBL" id="JACIBV010000001">
    <property type="protein sequence ID" value="MBB3727645.1"/>
    <property type="molecule type" value="Genomic_DNA"/>
</dbReference>